<dbReference type="Proteomes" id="UP000242329">
    <property type="component" value="Unassembled WGS sequence"/>
</dbReference>
<evidence type="ECO:0000256" key="1">
    <source>
        <dbReference type="SAM" id="Coils"/>
    </source>
</evidence>
<dbReference type="OrthoDB" id="2112578at2"/>
<dbReference type="RefSeq" id="WP_073089710.1">
    <property type="nucleotide sequence ID" value="NZ_FQWY01000007.1"/>
</dbReference>
<keyword evidence="3" id="KW-1185">Reference proteome</keyword>
<sequence length="97" mass="11236">MESLLKKAFYFGLGAMSITREKAEKLINELVERGEMSKEEAKQFIDEALKKGEEEKEALRRMIREEFFNLKNDVAVATKAELEALEARIKALEDRLQ</sequence>
<keyword evidence="1" id="KW-0175">Coiled coil</keyword>
<dbReference type="PANTHER" id="PTHR38664:SF1">
    <property type="entry name" value="SLR0058 PROTEIN"/>
    <property type="match status" value="1"/>
</dbReference>
<gene>
    <name evidence="2" type="ORF">SAMN02745221_00575</name>
</gene>
<evidence type="ECO:0000313" key="2">
    <source>
        <dbReference type="EMBL" id="SHG60688.1"/>
    </source>
</evidence>
<dbReference type="AlphaFoldDB" id="A0A1M5L6N1"/>
<dbReference type="PANTHER" id="PTHR38664">
    <property type="entry name" value="SLR0058 PROTEIN"/>
    <property type="match status" value="1"/>
</dbReference>
<accession>A0A1M5L6N1</accession>
<dbReference type="STRING" id="1123382.SAMN02745221_00575"/>
<proteinExistence type="predicted"/>
<dbReference type="NCBIfam" id="NF047773">
    <property type="entry name" value="phas_rel_Lepto"/>
    <property type="match status" value="1"/>
</dbReference>
<feature type="coiled-coil region" evidence="1">
    <location>
        <begin position="20"/>
        <end position="95"/>
    </location>
</feature>
<name>A0A1M5L6N1_9FIRM</name>
<dbReference type="InterPro" id="IPR008769">
    <property type="entry name" value="PhaF_PhaI"/>
</dbReference>
<dbReference type="EMBL" id="FQWY01000007">
    <property type="protein sequence ID" value="SHG60688.1"/>
    <property type="molecule type" value="Genomic_DNA"/>
</dbReference>
<evidence type="ECO:0000313" key="3">
    <source>
        <dbReference type="Proteomes" id="UP000242329"/>
    </source>
</evidence>
<reference evidence="3" key="1">
    <citation type="submission" date="2016-11" db="EMBL/GenBank/DDBJ databases">
        <authorList>
            <person name="Varghese N."/>
            <person name="Submissions S."/>
        </authorList>
    </citation>
    <scope>NUCLEOTIDE SEQUENCE [LARGE SCALE GENOMIC DNA]</scope>
    <source>
        <strain evidence="3">DSM 11003</strain>
    </source>
</reference>
<organism evidence="2 3">
    <name type="scientific">Thermosyntropha lipolytica DSM 11003</name>
    <dbReference type="NCBI Taxonomy" id="1123382"/>
    <lineage>
        <taxon>Bacteria</taxon>
        <taxon>Bacillati</taxon>
        <taxon>Bacillota</taxon>
        <taxon>Clostridia</taxon>
        <taxon>Eubacteriales</taxon>
        <taxon>Syntrophomonadaceae</taxon>
        <taxon>Thermosyntropha</taxon>
    </lineage>
</organism>
<protein>
    <submittedName>
        <fullName evidence="2">Polyhydroxyalkanoate synthesis regulator phasin</fullName>
    </submittedName>
</protein>